<reference evidence="11 12" key="1">
    <citation type="journal article" date="2014" name="BMC Genomics">
        <title>Comparison of environmental and isolate Sulfobacillus genomes reveals diverse carbon, sulfur, nitrogen, and hydrogen metabolisms.</title>
        <authorList>
            <person name="Justice N.B."/>
            <person name="Norman A."/>
            <person name="Brown C.T."/>
            <person name="Singh A."/>
            <person name="Thomas B.C."/>
            <person name="Banfield J.F."/>
        </authorList>
    </citation>
    <scope>NUCLEOTIDE SEQUENCE [LARGE SCALE GENOMIC DNA]</scope>
    <source>
        <strain evidence="11">AMDSBA4</strain>
    </source>
</reference>
<evidence type="ECO:0000256" key="3">
    <source>
        <dbReference type="ARBA" id="ARBA00022692"/>
    </source>
</evidence>
<dbReference type="GO" id="GO:0005507">
    <property type="term" value="F:copper ion binding"/>
    <property type="evidence" value="ECO:0007669"/>
    <property type="project" value="TreeGrafter"/>
</dbReference>
<comment type="catalytic activity">
    <reaction evidence="9">
        <text>Cu(+)(in) + ATP + H2O = Cu(+)(out) + ADP + phosphate + H(+)</text>
        <dbReference type="Rhea" id="RHEA:25792"/>
        <dbReference type="ChEBI" id="CHEBI:15377"/>
        <dbReference type="ChEBI" id="CHEBI:15378"/>
        <dbReference type="ChEBI" id="CHEBI:30616"/>
        <dbReference type="ChEBI" id="CHEBI:43474"/>
        <dbReference type="ChEBI" id="CHEBI:49552"/>
        <dbReference type="ChEBI" id="CHEBI:456216"/>
        <dbReference type="EC" id="7.2.2.8"/>
    </reaction>
</comment>
<dbReference type="GO" id="GO:0016887">
    <property type="term" value="F:ATP hydrolysis activity"/>
    <property type="evidence" value="ECO:0007669"/>
    <property type="project" value="InterPro"/>
</dbReference>
<dbReference type="InterPro" id="IPR036412">
    <property type="entry name" value="HAD-like_sf"/>
</dbReference>
<keyword evidence="4" id="KW-0406">Ion transport</keyword>
<evidence type="ECO:0000313" key="11">
    <source>
        <dbReference type="EMBL" id="PSR32333.1"/>
    </source>
</evidence>
<gene>
    <name evidence="11" type="ORF">C7B46_14680</name>
</gene>
<evidence type="ECO:0000256" key="2">
    <source>
        <dbReference type="ARBA" id="ARBA00012517"/>
    </source>
</evidence>
<proteinExistence type="predicted"/>
<dbReference type="GO" id="GO:0005524">
    <property type="term" value="F:ATP binding"/>
    <property type="evidence" value="ECO:0007669"/>
    <property type="project" value="InterPro"/>
</dbReference>
<dbReference type="PANTHER" id="PTHR43520:SF8">
    <property type="entry name" value="P-TYPE CU(+) TRANSPORTER"/>
    <property type="match status" value="1"/>
</dbReference>
<dbReference type="NCBIfam" id="TIGR01494">
    <property type="entry name" value="ATPase_P-type"/>
    <property type="match status" value="1"/>
</dbReference>
<evidence type="ECO:0000256" key="4">
    <source>
        <dbReference type="ARBA" id="ARBA00022796"/>
    </source>
</evidence>
<evidence type="ECO:0000256" key="10">
    <source>
        <dbReference type="SAM" id="Phobius"/>
    </source>
</evidence>
<protein>
    <recommendedName>
        <fullName evidence="2">P-type Cu(+) transporter</fullName>
        <ecNumber evidence="2">7.2.2.8</ecNumber>
    </recommendedName>
</protein>
<dbReference type="Gene3D" id="3.40.50.1000">
    <property type="entry name" value="HAD superfamily/HAD-like"/>
    <property type="match status" value="1"/>
</dbReference>
<comment type="caution">
    <text evidence="11">The sequence shown here is derived from an EMBL/GenBank/DDBJ whole genome shotgun (WGS) entry which is preliminary data.</text>
</comment>
<dbReference type="PRINTS" id="PR00119">
    <property type="entry name" value="CATATPASE"/>
</dbReference>
<dbReference type="PROSITE" id="PS01229">
    <property type="entry name" value="COF_2"/>
    <property type="match status" value="1"/>
</dbReference>
<evidence type="ECO:0000256" key="7">
    <source>
        <dbReference type="ARBA" id="ARBA00023008"/>
    </source>
</evidence>
<name>A0A2T2XCU7_9FIRM</name>
<keyword evidence="4" id="KW-0187">Copper transport</keyword>
<evidence type="ECO:0000313" key="12">
    <source>
        <dbReference type="Proteomes" id="UP000242972"/>
    </source>
</evidence>
<accession>A0A2T2XCU7</accession>
<dbReference type="SUPFAM" id="SSF56784">
    <property type="entry name" value="HAD-like"/>
    <property type="match status" value="1"/>
</dbReference>
<organism evidence="11 12">
    <name type="scientific">Sulfobacillus benefaciens</name>
    <dbReference type="NCBI Taxonomy" id="453960"/>
    <lineage>
        <taxon>Bacteria</taxon>
        <taxon>Bacillati</taxon>
        <taxon>Bacillota</taxon>
        <taxon>Clostridia</taxon>
        <taxon>Eubacteriales</taxon>
        <taxon>Clostridiales Family XVII. Incertae Sedis</taxon>
        <taxon>Sulfobacillus</taxon>
    </lineage>
</organism>
<evidence type="ECO:0000256" key="1">
    <source>
        <dbReference type="ARBA" id="ARBA00004370"/>
    </source>
</evidence>
<dbReference type="PRINTS" id="PR00120">
    <property type="entry name" value="HATPASE"/>
</dbReference>
<sequence>MPDALKDDALRLTKSGHTVAQIVVDNVTLGIVSFSDQIRSEAKQAITSLRNHGFTVWMVTGDNHDTAQMVASRLGIDHWESQKSPVEKASIVEHLQHEGHHVAFVGDGVNDAPALVQADLGIAMGTGSDIAVEAGHLTLTRPNLINLADTLTTGRHVAMIIKQNLWWALLYNLVALPVAAFGFAYPFVAALAMLLSSAFVLGNSLRILGFSPKGYVKGVGMVVSTIGALALLAYLGL</sequence>
<dbReference type="EMBL" id="PXYW01000044">
    <property type="protein sequence ID" value="PSR32333.1"/>
    <property type="molecule type" value="Genomic_DNA"/>
</dbReference>
<feature type="transmembrane region" description="Helical" evidence="10">
    <location>
        <begin position="215"/>
        <end position="235"/>
    </location>
</feature>
<keyword evidence="5" id="KW-1278">Translocase</keyword>
<keyword evidence="3 10" id="KW-0812">Transmembrane</keyword>
<comment type="subcellular location">
    <subcellularLocation>
        <location evidence="1">Membrane</location>
    </subcellularLocation>
</comment>
<dbReference type="PANTHER" id="PTHR43520">
    <property type="entry name" value="ATP7, ISOFORM B"/>
    <property type="match status" value="1"/>
</dbReference>
<keyword evidence="7" id="KW-0186">Copper</keyword>
<keyword evidence="8 10" id="KW-0472">Membrane</keyword>
<dbReference type="EC" id="7.2.2.8" evidence="2"/>
<evidence type="ECO:0000256" key="6">
    <source>
        <dbReference type="ARBA" id="ARBA00022989"/>
    </source>
</evidence>
<evidence type="ECO:0000256" key="5">
    <source>
        <dbReference type="ARBA" id="ARBA00022967"/>
    </source>
</evidence>
<dbReference type="Proteomes" id="UP000242972">
    <property type="component" value="Unassembled WGS sequence"/>
</dbReference>
<keyword evidence="6 10" id="KW-1133">Transmembrane helix</keyword>
<dbReference type="GO" id="GO:0043682">
    <property type="term" value="F:P-type divalent copper transporter activity"/>
    <property type="evidence" value="ECO:0007669"/>
    <property type="project" value="TreeGrafter"/>
</dbReference>
<dbReference type="InterPro" id="IPR023214">
    <property type="entry name" value="HAD_sf"/>
</dbReference>
<dbReference type="Gene3D" id="3.40.1110.10">
    <property type="entry name" value="Calcium-transporting ATPase, cytoplasmic domain N"/>
    <property type="match status" value="1"/>
</dbReference>
<evidence type="ECO:0000256" key="8">
    <source>
        <dbReference type="ARBA" id="ARBA00023136"/>
    </source>
</evidence>
<dbReference type="GO" id="GO:0016020">
    <property type="term" value="C:membrane"/>
    <property type="evidence" value="ECO:0007669"/>
    <property type="project" value="UniProtKB-SubCell"/>
</dbReference>
<evidence type="ECO:0000256" key="9">
    <source>
        <dbReference type="ARBA" id="ARBA00049289"/>
    </source>
</evidence>
<feature type="transmembrane region" description="Helical" evidence="10">
    <location>
        <begin position="190"/>
        <end position="208"/>
    </location>
</feature>
<dbReference type="InterPro" id="IPR023299">
    <property type="entry name" value="ATPase_P-typ_cyto_dom_N"/>
</dbReference>
<dbReference type="GO" id="GO:0140581">
    <property type="term" value="F:P-type monovalent copper transporter activity"/>
    <property type="evidence" value="ECO:0007669"/>
    <property type="project" value="UniProtKB-EC"/>
</dbReference>
<dbReference type="Pfam" id="PF00702">
    <property type="entry name" value="Hydrolase"/>
    <property type="match status" value="1"/>
</dbReference>
<dbReference type="AlphaFoldDB" id="A0A2T2XCU7"/>
<dbReference type="GO" id="GO:0055070">
    <property type="term" value="P:copper ion homeostasis"/>
    <property type="evidence" value="ECO:0007669"/>
    <property type="project" value="TreeGrafter"/>
</dbReference>
<keyword evidence="4" id="KW-0813">Transport</keyword>
<dbReference type="InterPro" id="IPR001757">
    <property type="entry name" value="P_typ_ATPase"/>
</dbReference>